<name>A0AB34IK49_PRYPA</name>
<dbReference type="CDD" id="cd02440">
    <property type="entry name" value="AdoMet_MTases"/>
    <property type="match status" value="1"/>
</dbReference>
<organism evidence="4 5">
    <name type="scientific">Prymnesium parvum</name>
    <name type="common">Toxic golden alga</name>
    <dbReference type="NCBI Taxonomy" id="97485"/>
    <lineage>
        <taxon>Eukaryota</taxon>
        <taxon>Haptista</taxon>
        <taxon>Haptophyta</taxon>
        <taxon>Prymnesiophyceae</taxon>
        <taxon>Prymnesiales</taxon>
        <taxon>Prymnesiaceae</taxon>
        <taxon>Prymnesium</taxon>
    </lineage>
</organism>
<dbReference type="InterPro" id="IPR050508">
    <property type="entry name" value="Methyltransf_Superfamily"/>
</dbReference>
<sequence>MAFLALAALSASLLPPHSPWLMPSSGRVGTRARPAAVADDDATSLLPSEGARRHGAAAAVASPSPPPPPPPSLGRWLLDAALASPLYRAVLVPQAKATMVRTAEANGVAWRESLRWIEANGPWELTDAERAALGRVPEYYTQPFHAYERGNLCWEAALEAEIASRAVGARNMPSHGAAGEEAFRSAFDDALAAAGARLPRGGVALDLGCGTGLSTRRLAARFPHAARVEGLDLSPHFVAVARRLPALAAAAPAAAAWRWVHRREEYLDRRVEVRCGAAEATGAAGGSVDVVNLALVLHELPPHASLAVAAEAYRVLRPGGQLWVTEMDFETPAFSKLRANPVLFALIRATEPYLDLYADFQPRLADELCKIGFGPVRLVAATGRHFALVATKGVSPGGPVDDRRVETAKQDTHLKSWESKRPAEASA</sequence>
<dbReference type="InterPro" id="IPR013216">
    <property type="entry name" value="Methyltransf_11"/>
</dbReference>
<comment type="caution">
    <text evidence="4">The sequence shown here is derived from an EMBL/GenBank/DDBJ whole genome shotgun (WGS) entry which is preliminary data.</text>
</comment>
<keyword evidence="2" id="KW-0732">Signal</keyword>
<dbReference type="SUPFAM" id="SSF53335">
    <property type="entry name" value="S-adenosyl-L-methionine-dependent methyltransferases"/>
    <property type="match status" value="1"/>
</dbReference>
<dbReference type="GO" id="GO:0008757">
    <property type="term" value="F:S-adenosylmethionine-dependent methyltransferase activity"/>
    <property type="evidence" value="ECO:0007669"/>
    <property type="project" value="InterPro"/>
</dbReference>
<evidence type="ECO:0000256" key="2">
    <source>
        <dbReference type="SAM" id="SignalP"/>
    </source>
</evidence>
<feature type="signal peptide" evidence="2">
    <location>
        <begin position="1"/>
        <end position="19"/>
    </location>
</feature>
<dbReference type="InterPro" id="IPR029063">
    <property type="entry name" value="SAM-dependent_MTases_sf"/>
</dbReference>
<proteinExistence type="predicted"/>
<gene>
    <name evidence="4" type="ORF">AB1Y20_013256</name>
</gene>
<feature type="compositionally biased region" description="Basic and acidic residues" evidence="1">
    <location>
        <begin position="400"/>
        <end position="427"/>
    </location>
</feature>
<evidence type="ECO:0000256" key="1">
    <source>
        <dbReference type="SAM" id="MobiDB-lite"/>
    </source>
</evidence>
<feature type="region of interest" description="Disordered" evidence="1">
    <location>
        <begin position="46"/>
        <end position="73"/>
    </location>
</feature>
<evidence type="ECO:0000313" key="4">
    <source>
        <dbReference type="EMBL" id="KAL1500604.1"/>
    </source>
</evidence>
<feature type="domain" description="Methyltransferase type 11" evidence="3">
    <location>
        <begin position="205"/>
        <end position="323"/>
    </location>
</feature>
<feature type="region of interest" description="Disordered" evidence="1">
    <location>
        <begin position="398"/>
        <end position="427"/>
    </location>
</feature>
<feature type="chain" id="PRO_5044331588" description="Methyltransferase type 11 domain-containing protein" evidence="2">
    <location>
        <begin position="20"/>
        <end position="427"/>
    </location>
</feature>
<evidence type="ECO:0000259" key="3">
    <source>
        <dbReference type="Pfam" id="PF08241"/>
    </source>
</evidence>
<reference evidence="4 5" key="1">
    <citation type="journal article" date="2024" name="Science">
        <title>Giant polyketide synthase enzymes in the biosynthesis of giant marine polyether toxins.</title>
        <authorList>
            <person name="Fallon T.R."/>
            <person name="Shende V.V."/>
            <person name="Wierzbicki I.H."/>
            <person name="Pendleton A.L."/>
            <person name="Watervoot N.F."/>
            <person name="Auber R.P."/>
            <person name="Gonzalez D.J."/>
            <person name="Wisecaver J.H."/>
            <person name="Moore B.S."/>
        </authorList>
    </citation>
    <scope>NUCLEOTIDE SEQUENCE [LARGE SCALE GENOMIC DNA]</scope>
    <source>
        <strain evidence="4 5">12B1</strain>
    </source>
</reference>
<protein>
    <recommendedName>
        <fullName evidence="3">Methyltransferase type 11 domain-containing protein</fullName>
    </recommendedName>
</protein>
<dbReference type="EMBL" id="JBGBPQ010000023">
    <property type="protein sequence ID" value="KAL1500604.1"/>
    <property type="molecule type" value="Genomic_DNA"/>
</dbReference>
<evidence type="ECO:0000313" key="5">
    <source>
        <dbReference type="Proteomes" id="UP001515480"/>
    </source>
</evidence>
<feature type="compositionally biased region" description="Pro residues" evidence="1">
    <location>
        <begin position="63"/>
        <end position="72"/>
    </location>
</feature>
<accession>A0AB34IK49</accession>
<dbReference type="Pfam" id="PF08241">
    <property type="entry name" value="Methyltransf_11"/>
    <property type="match status" value="1"/>
</dbReference>
<dbReference type="Proteomes" id="UP001515480">
    <property type="component" value="Unassembled WGS sequence"/>
</dbReference>
<dbReference type="PANTHER" id="PTHR42912:SF80">
    <property type="entry name" value="METHYLTRANSFERASE DOMAIN-CONTAINING PROTEIN"/>
    <property type="match status" value="1"/>
</dbReference>
<dbReference type="AlphaFoldDB" id="A0AB34IK49"/>
<dbReference type="PANTHER" id="PTHR42912">
    <property type="entry name" value="METHYLTRANSFERASE"/>
    <property type="match status" value="1"/>
</dbReference>
<keyword evidence="5" id="KW-1185">Reference proteome</keyword>
<dbReference type="Gene3D" id="3.40.50.150">
    <property type="entry name" value="Vaccinia Virus protein VP39"/>
    <property type="match status" value="1"/>
</dbReference>